<feature type="transmembrane region" description="Helical" evidence="6">
    <location>
        <begin position="83"/>
        <end position="104"/>
    </location>
</feature>
<dbReference type="SUPFAM" id="SSF161070">
    <property type="entry name" value="SNF-like"/>
    <property type="match status" value="1"/>
</dbReference>
<evidence type="ECO:0000256" key="6">
    <source>
        <dbReference type="SAM" id="Phobius"/>
    </source>
</evidence>
<dbReference type="EMBL" id="LVVZ01000005">
    <property type="protein sequence ID" value="OKL45190.1"/>
    <property type="molecule type" value="Genomic_DNA"/>
</dbReference>
<dbReference type="OrthoDB" id="9762833at2"/>
<feature type="transmembrane region" description="Helical" evidence="6">
    <location>
        <begin position="249"/>
        <end position="273"/>
    </location>
</feature>
<evidence type="ECO:0000313" key="8">
    <source>
        <dbReference type="Proteomes" id="UP000185783"/>
    </source>
</evidence>
<keyword evidence="5 6" id="KW-0472">Membrane</keyword>
<feature type="transmembrane region" description="Helical" evidence="6">
    <location>
        <begin position="42"/>
        <end position="63"/>
    </location>
</feature>
<gene>
    <name evidence="7" type="ORF">A3843_02255</name>
</gene>
<protein>
    <submittedName>
        <fullName evidence="7">Na+-dependent transporter</fullName>
    </submittedName>
</protein>
<dbReference type="GO" id="GO:0016020">
    <property type="term" value="C:membrane"/>
    <property type="evidence" value="ECO:0007669"/>
    <property type="project" value="UniProtKB-SubCell"/>
</dbReference>
<keyword evidence="3 6" id="KW-0812">Transmembrane</keyword>
<feature type="transmembrane region" description="Helical" evidence="6">
    <location>
        <begin position="420"/>
        <end position="442"/>
    </location>
</feature>
<dbReference type="AlphaFoldDB" id="A0A1U7JKC1"/>
<dbReference type="Pfam" id="PF00209">
    <property type="entry name" value="SNF"/>
    <property type="match status" value="2"/>
</dbReference>
<feature type="transmembrane region" description="Helical" evidence="6">
    <location>
        <begin position="175"/>
        <end position="194"/>
    </location>
</feature>
<feature type="transmembrane region" description="Helical" evidence="6">
    <location>
        <begin position="12"/>
        <end position="30"/>
    </location>
</feature>
<evidence type="ECO:0000256" key="3">
    <source>
        <dbReference type="ARBA" id="ARBA00022692"/>
    </source>
</evidence>
<dbReference type="PANTHER" id="PTHR42948">
    <property type="entry name" value="TRANSPORTER"/>
    <property type="match status" value="1"/>
</dbReference>
<evidence type="ECO:0000256" key="5">
    <source>
        <dbReference type="ARBA" id="ARBA00023136"/>
    </source>
</evidence>
<feature type="transmembrane region" description="Helical" evidence="6">
    <location>
        <begin position="382"/>
        <end position="400"/>
    </location>
</feature>
<dbReference type="NCBIfam" id="NF037979">
    <property type="entry name" value="Na_transp"/>
    <property type="match status" value="1"/>
</dbReference>
<dbReference type="Proteomes" id="UP000185783">
    <property type="component" value="Unassembled WGS sequence"/>
</dbReference>
<keyword evidence="4 6" id="KW-1133">Transmembrane helix</keyword>
<reference evidence="7 8" key="1">
    <citation type="submission" date="2016-03" db="EMBL/GenBank/DDBJ databases">
        <title>Genome sequence of Nesiotobacter sp. nov., a moderately halophilic alphaproteobacterium isolated from the Yellow Sea, China.</title>
        <authorList>
            <person name="Zhang G."/>
            <person name="Zhang R."/>
        </authorList>
    </citation>
    <scope>NUCLEOTIDE SEQUENCE [LARGE SCALE GENOMIC DNA]</scope>
    <source>
        <strain evidence="7 8">WB1-6</strain>
    </source>
</reference>
<dbReference type="PANTHER" id="PTHR42948:SF1">
    <property type="entry name" value="TRANSPORTER"/>
    <property type="match status" value="1"/>
</dbReference>
<feature type="transmembrane region" description="Helical" evidence="6">
    <location>
        <begin position="143"/>
        <end position="163"/>
    </location>
</feature>
<comment type="subcellular location">
    <subcellularLocation>
        <location evidence="1">Membrane</location>
        <topology evidence="1">Multi-pass membrane protein</topology>
    </subcellularLocation>
</comment>
<keyword evidence="2" id="KW-0813">Transport</keyword>
<feature type="transmembrane region" description="Helical" evidence="6">
    <location>
        <begin position="339"/>
        <end position="361"/>
    </location>
</feature>
<comment type="caution">
    <text evidence="7">The sequence shown here is derived from an EMBL/GenBank/DDBJ whole genome shotgun (WGS) entry which is preliminary data.</text>
</comment>
<feature type="transmembrane region" description="Helical" evidence="6">
    <location>
        <begin position="279"/>
        <end position="297"/>
    </location>
</feature>
<feature type="transmembrane region" description="Helical" evidence="6">
    <location>
        <begin position="214"/>
        <end position="237"/>
    </location>
</feature>
<dbReference type="InterPro" id="IPR000175">
    <property type="entry name" value="Na/ntran_symport"/>
</dbReference>
<dbReference type="RefSeq" id="WP_028480314.1">
    <property type="nucleotide sequence ID" value="NZ_LVVZ01000005.1"/>
</dbReference>
<keyword evidence="8" id="KW-1185">Reference proteome</keyword>
<dbReference type="PROSITE" id="PS50267">
    <property type="entry name" value="NA_NEUROTRAN_SYMP_3"/>
    <property type="match status" value="1"/>
</dbReference>
<dbReference type="PRINTS" id="PR00176">
    <property type="entry name" value="NANEUSMPORT"/>
</dbReference>
<feature type="transmembrane region" description="Helical" evidence="6">
    <location>
        <begin position="304"/>
        <end position="327"/>
    </location>
</feature>
<name>A0A1U7JKC1_9HYPH</name>
<evidence type="ECO:0000256" key="1">
    <source>
        <dbReference type="ARBA" id="ARBA00004141"/>
    </source>
</evidence>
<evidence type="ECO:0000313" key="7">
    <source>
        <dbReference type="EMBL" id="OKL45190.1"/>
    </source>
</evidence>
<evidence type="ECO:0000256" key="2">
    <source>
        <dbReference type="ARBA" id="ARBA00022448"/>
    </source>
</evidence>
<proteinExistence type="predicted"/>
<dbReference type="InterPro" id="IPR037272">
    <property type="entry name" value="SNS_sf"/>
</dbReference>
<sequence>MQREQWGSRFGFIMAAAGSAVGLGNIWKFPYLAGSEGGGAFLLLYLVIMVTIGVSVMMAEIAIGRAAKLNPVGAFKVVGGRRWIPVGVLGLVTSIVLLSFYSVVGGWTIAYLLKTFTGAIGSGSAEVLAGQFGDLVGSPLEPIIYHGLFMVLTILIVLLGVTSGIERSVKALMPLLFLLLLVLVIRSVTLPGAWEGVEYFLMPDLSQVNMGMVQAALGQAFFSLSLGMGAMITYGSYLPGDTNIRSSSIWVISLDFLVAFLAGLLVLPAVFAFSMDPGAGPGLTFITLPAVFGAMPLGMVFQAVFFAMLLIAALTSSISLLAIPVAYFSETFGIGRKPASLGVGLVIFAIGVPCSLSLGIWGNVVFFGMSFFDFLSYLVDKFFLPIGGILTALCAGWAAYGKVSRELENQGELPFAYLGLWRVVVRFIAPLAIIWVMIAGFAS</sequence>
<organism evidence="7 8">
    <name type="scientific">Pseudovibrio exalbescens</name>
    <dbReference type="NCBI Taxonomy" id="197461"/>
    <lineage>
        <taxon>Bacteria</taxon>
        <taxon>Pseudomonadati</taxon>
        <taxon>Pseudomonadota</taxon>
        <taxon>Alphaproteobacteria</taxon>
        <taxon>Hyphomicrobiales</taxon>
        <taxon>Stappiaceae</taxon>
        <taxon>Pseudovibrio</taxon>
    </lineage>
</organism>
<evidence type="ECO:0000256" key="4">
    <source>
        <dbReference type="ARBA" id="ARBA00022989"/>
    </source>
</evidence>
<dbReference type="InterPro" id="IPR047218">
    <property type="entry name" value="YocR/YhdH-like"/>
</dbReference>
<accession>A0A1U7JKC1</accession>
<dbReference type="CDD" id="cd10336">
    <property type="entry name" value="SLC6sbd_Tyt1-Like"/>
    <property type="match status" value="1"/>
</dbReference>